<sequence length="599" mass="65864">MSDTRDITKRGGHENSGGQNADHGQGRQVNGDNAVSVSIQVSSVDIDQQTPYFVDGRIACTATTFSIFLAYFFKSLAGFTILNNFVTVWTKKLNYSLHDAEEYRMIYTGVSSSLEVIGGIAADTYPGPFGTLGVTYVFFIIGAILMQIATSLPLTLVSDLWTLQQLAWSSVVFLLLGQTGMSVILSVLAAEQVTQTRAKSNTFHWVYFSTNAAGLLNSALTIMILFTSTTEAVEADTIPAPISILLSGMIVCLVRSRYKTYVEEGFSLIKTIKTKAAHLRDRYGPKPQPIPKTKNPFSPPKKVLKTFAKILCVNTSVFGFGIIYTQALGTFQLQATGLNTTIGQVNIDDPSAFVLLFNEVIILLTIPFLINVVYRNFRRKGKKISVFVRMAIGMACTAGSGFSALLVEVARRNDCTQHGGQSTLTVLIQAPQVILLGLGEVFTVISAWEYVYTEAPKGLKFTAMGLFYTVYGLTFFASYGFLKLIENTRPDWHPRGDICRPGNVGHMELLYMVLLCLLVGFFIIFLLVVLCLKSLRVDGRLRMLRAQNAGDIDRPLLAGSDETEGLRGRNDALGTSRSYDTFPTYESINQQPDIPAIQN</sequence>
<keyword evidence="9" id="KW-1185">Reference proteome</keyword>
<dbReference type="GeneID" id="106175002"/>
<evidence type="ECO:0000256" key="2">
    <source>
        <dbReference type="ARBA" id="ARBA00005982"/>
    </source>
</evidence>
<dbReference type="GO" id="GO:0016020">
    <property type="term" value="C:membrane"/>
    <property type="evidence" value="ECO:0007669"/>
    <property type="project" value="UniProtKB-SubCell"/>
</dbReference>
<name>A0A1S3JQL2_LINAN</name>
<protein>
    <submittedName>
        <fullName evidence="10 11">Protein NRT1/ PTR FAMILY 5.12</fullName>
    </submittedName>
</protein>
<keyword evidence="4" id="KW-0571">Peptide transport</keyword>
<dbReference type="SUPFAM" id="SSF103473">
    <property type="entry name" value="MFS general substrate transporter"/>
    <property type="match status" value="1"/>
</dbReference>
<feature type="transmembrane region" description="Helical" evidence="8">
    <location>
        <begin position="105"/>
        <end position="122"/>
    </location>
</feature>
<dbReference type="InterPro" id="IPR036259">
    <property type="entry name" value="MFS_trans_sf"/>
</dbReference>
<dbReference type="RefSeq" id="XP_013412258.1">
    <property type="nucleotide sequence ID" value="XM_013556804.1"/>
</dbReference>
<gene>
    <name evidence="10 11" type="primary">LOC106175002</name>
</gene>
<evidence type="ECO:0000256" key="5">
    <source>
        <dbReference type="ARBA" id="ARBA00022989"/>
    </source>
</evidence>
<feature type="transmembrane region" description="Helical" evidence="8">
    <location>
        <begin position="238"/>
        <end position="254"/>
    </location>
</feature>
<dbReference type="Gene3D" id="1.20.1250.20">
    <property type="entry name" value="MFS general substrate transporter like domains"/>
    <property type="match status" value="1"/>
</dbReference>
<evidence type="ECO:0000256" key="4">
    <source>
        <dbReference type="ARBA" id="ARBA00022856"/>
    </source>
</evidence>
<proteinExistence type="inferred from homology"/>
<keyword evidence="4" id="KW-0653">Protein transport</keyword>
<accession>A0A1S3JQL2</accession>
<dbReference type="GO" id="GO:0022857">
    <property type="term" value="F:transmembrane transporter activity"/>
    <property type="evidence" value="ECO:0007669"/>
    <property type="project" value="InterPro"/>
</dbReference>
<keyword evidence="3 8" id="KW-0812">Transmembrane</keyword>
<comment type="subcellular location">
    <subcellularLocation>
        <location evidence="1">Membrane</location>
        <topology evidence="1">Multi-pass membrane protein</topology>
    </subcellularLocation>
</comment>
<feature type="transmembrane region" description="Helical" evidence="8">
    <location>
        <begin position="427"/>
        <end position="451"/>
    </location>
</feature>
<dbReference type="OrthoDB" id="8904098at2759"/>
<keyword evidence="5 8" id="KW-1133">Transmembrane helix</keyword>
<feature type="transmembrane region" description="Helical" evidence="8">
    <location>
        <begin position="202"/>
        <end position="226"/>
    </location>
</feature>
<dbReference type="KEGG" id="lak:106175002"/>
<dbReference type="RefSeq" id="XP_013412259.1">
    <property type="nucleotide sequence ID" value="XM_013556805.1"/>
</dbReference>
<evidence type="ECO:0000313" key="11">
    <source>
        <dbReference type="RefSeq" id="XP_013412259.1"/>
    </source>
</evidence>
<feature type="transmembrane region" description="Helical" evidence="8">
    <location>
        <begin position="386"/>
        <end position="407"/>
    </location>
</feature>
<feature type="transmembrane region" description="Helical" evidence="8">
    <location>
        <begin position="463"/>
        <end position="482"/>
    </location>
</feature>
<evidence type="ECO:0000256" key="8">
    <source>
        <dbReference type="SAM" id="Phobius"/>
    </source>
</evidence>
<evidence type="ECO:0000313" key="10">
    <source>
        <dbReference type="RefSeq" id="XP_013412258.1"/>
    </source>
</evidence>
<comment type="similarity">
    <text evidence="2">Belongs to the major facilitator superfamily. Proton-dependent oligopeptide transporter (POT/PTR) (TC 2.A.17) family.</text>
</comment>
<reference evidence="10 11" key="1">
    <citation type="submission" date="2025-04" db="UniProtKB">
        <authorList>
            <consortium name="RefSeq"/>
        </authorList>
    </citation>
    <scope>IDENTIFICATION</scope>
    <source>
        <tissue evidence="10 11">Gonads</tissue>
    </source>
</reference>
<evidence type="ECO:0000256" key="7">
    <source>
        <dbReference type="SAM" id="MobiDB-lite"/>
    </source>
</evidence>
<dbReference type="AlphaFoldDB" id="A0A1S3JQL2"/>
<feature type="transmembrane region" description="Helical" evidence="8">
    <location>
        <begin position="310"/>
        <end position="331"/>
    </location>
</feature>
<evidence type="ECO:0000256" key="3">
    <source>
        <dbReference type="ARBA" id="ARBA00022692"/>
    </source>
</evidence>
<evidence type="ECO:0000313" key="9">
    <source>
        <dbReference type="Proteomes" id="UP000085678"/>
    </source>
</evidence>
<feature type="transmembrane region" description="Helical" evidence="8">
    <location>
        <begin position="134"/>
        <end position="154"/>
    </location>
</feature>
<dbReference type="Pfam" id="PF00854">
    <property type="entry name" value="PTR2"/>
    <property type="match status" value="1"/>
</dbReference>
<feature type="region of interest" description="Disordered" evidence="7">
    <location>
        <begin position="1"/>
        <end position="29"/>
    </location>
</feature>
<feature type="transmembrane region" description="Helical" evidence="8">
    <location>
        <begin position="166"/>
        <end position="190"/>
    </location>
</feature>
<feature type="transmembrane region" description="Helical" evidence="8">
    <location>
        <begin position="509"/>
        <end position="532"/>
    </location>
</feature>
<dbReference type="GO" id="GO:0015833">
    <property type="term" value="P:peptide transport"/>
    <property type="evidence" value="ECO:0007669"/>
    <property type="project" value="UniProtKB-KW"/>
</dbReference>
<keyword evidence="4" id="KW-0813">Transport</keyword>
<feature type="compositionally biased region" description="Basic and acidic residues" evidence="7">
    <location>
        <begin position="1"/>
        <end position="13"/>
    </location>
</feature>
<feature type="transmembrane region" description="Helical" evidence="8">
    <location>
        <begin position="351"/>
        <end position="374"/>
    </location>
</feature>
<organism evidence="9 11">
    <name type="scientific">Lingula anatina</name>
    <name type="common">Brachiopod</name>
    <name type="synonym">Lingula unguis</name>
    <dbReference type="NCBI Taxonomy" id="7574"/>
    <lineage>
        <taxon>Eukaryota</taxon>
        <taxon>Metazoa</taxon>
        <taxon>Spiralia</taxon>
        <taxon>Lophotrochozoa</taxon>
        <taxon>Brachiopoda</taxon>
        <taxon>Linguliformea</taxon>
        <taxon>Lingulata</taxon>
        <taxon>Lingulida</taxon>
        <taxon>Linguloidea</taxon>
        <taxon>Lingulidae</taxon>
        <taxon>Lingula</taxon>
    </lineage>
</organism>
<evidence type="ECO:0000256" key="1">
    <source>
        <dbReference type="ARBA" id="ARBA00004141"/>
    </source>
</evidence>
<dbReference type="Proteomes" id="UP000085678">
    <property type="component" value="Unplaced"/>
</dbReference>
<dbReference type="PANTHER" id="PTHR11654">
    <property type="entry name" value="OLIGOPEPTIDE TRANSPORTER-RELATED"/>
    <property type="match status" value="1"/>
</dbReference>
<feature type="transmembrane region" description="Helical" evidence="8">
    <location>
        <begin position="65"/>
        <end position="85"/>
    </location>
</feature>
<dbReference type="InterPro" id="IPR000109">
    <property type="entry name" value="POT_fam"/>
</dbReference>
<keyword evidence="6 8" id="KW-0472">Membrane</keyword>
<evidence type="ECO:0000256" key="6">
    <source>
        <dbReference type="ARBA" id="ARBA00023136"/>
    </source>
</evidence>